<dbReference type="AlphaFoldDB" id="A0AAW2GLI7"/>
<dbReference type="Proteomes" id="UP001430953">
    <property type="component" value="Unassembled WGS sequence"/>
</dbReference>
<proteinExistence type="predicted"/>
<evidence type="ECO:0000313" key="1">
    <source>
        <dbReference type="EMBL" id="KAL0129096.1"/>
    </source>
</evidence>
<comment type="caution">
    <text evidence="1">The sequence shown here is derived from an EMBL/GenBank/DDBJ whole genome shotgun (WGS) entry which is preliminary data.</text>
</comment>
<name>A0AAW2GLI7_9HYME</name>
<dbReference type="EMBL" id="JADYXP020000003">
    <property type="protein sequence ID" value="KAL0129096.1"/>
    <property type="molecule type" value="Genomic_DNA"/>
</dbReference>
<reference evidence="1 2" key="1">
    <citation type="submission" date="2023-03" db="EMBL/GenBank/DDBJ databases">
        <title>High recombination rates correlate with genetic variation in Cardiocondyla obscurior ants.</title>
        <authorList>
            <person name="Errbii M."/>
        </authorList>
    </citation>
    <scope>NUCLEOTIDE SEQUENCE [LARGE SCALE GENOMIC DNA]</scope>
    <source>
        <strain evidence="1">Alpha-2009</strain>
        <tissue evidence="1">Whole body</tissue>
    </source>
</reference>
<gene>
    <name evidence="1" type="ORF">PUN28_004052</name>
</gene>
<keyword evidence="2" id="KW-1185">Reference proteome</keyword>
<evidence type="ECO:0000313" key="2">
    <source>
        <dbReference type="Proteomes" id="UP001430953"/>
    </source>
</evidence>
<accession>A0AAW2GLI7</accession>
<organism evidence="1 2">
    <name type="scientific">Cardiocondyla obscurior</name>
    <dbReference type="NCBI Taxonomy" id="286306"/>
    <lineage>
        <taxon>Eukaryota</taxon>
        <taxon>Metazoa</taxon>
        <taxon>Ecdysozoa</taxon>
        <taxon>Arthropoda</taxon>
        <taxon>Hexapoda</taxon>
        <taxon>Insecta</taxon>
        <taxon>Pterygota</taxon>
        <taxon>Neoptera</taxon>
        <taxon>Endopterygota</taxon>
        <taxon>Hymenoptera</taxon>
        <taxon>Apocrita</taxon>
        <taxon>Aculeata</taxon>
        <taxon>Formicoidea</taxon>
        <taxon>Formicidae</taxon>
        <taxon>Myrmicinae</taxon>
        <taxon>Cardiocondyla</taxon>
    </lineage>
</organism>
<sequence length="72" mass="8236">MRNNQEVIIPLSCRTVPCETNFRLVSKTNAEICMLNANKRDGHITRQLMTCLDGNFHNKTVRAIYQNAGGWQ</sequence>
<protein>
    <submittedName>
        <fullName evidence="1">Uncharacterized protein</fullName>
    </submittedName>
</protein>